<dbReference type="AlphaFoldDB" id="A0A9D6L619"/>
<evidence type="ECO:0000313" key="2">
    <source>
        <dbReference type="Proteomes" id="UP000807850"/>
    </source>
</evidence>
<accession>A0A9D6L619</accession>
<evidence type="ECO:0000313" key="1">
    <source>
        <dbReference type="EMBL" id="MBI3539456.1"/>
    </source>
</evidence>
<organism evidence="1 2">
    <name type="scientific">Eiseniibacteriota bacterium</name>
    <dbReference type="NCBI Taxonomy" id="2212470"/>
    <lineage>
        <taxon>Bacteria</taxon>
        <taxon>Candidatus Eiseniibacteriota</taxon>
    </lineage>
</organism>
<proteinExistence type="predicted"/>
<sequence>MLLGLVFALDTSGCTAAGYSAGARLDHQLGRSRDPGTLVTLRRGAVVELALRDGGTRRGTLLGVRDQSAPEYETRYAQWRPFALVGRVPGIGDSITLQGPGDPRSGRFAAFVLGGVLVSSAGDGAPVTVRYSEFDSLRGPDLVLAAATLGHRDSLGQLPLRTVALIEVKDGTLAIPLDRIAHVERDLAAFRMVGTIVGLGLDVLVIHEIFKQPPRPKDTCAAPPGIY</sequence>
<reference evidence="1" key="1">
    <citation type="submission" date="2020-07" db="EMBL/GenBank/DDBJ databases">
        <title>Huge and variable diversity of episymbiotic CPR bacteria and DPANN archaea in groundwater ecosystems.</title>
        <authorList>
            <person name="He C.Y."/>
            <person name="Keren R."/>
            <person name="Whittaker M."/>
            <person name="Farag I.F."/>
            <person name="Doudna J."/>
            <person name="Cate J.H.D."/>
            <person name="Banfield J.F."/>
        </authorList>
    </citation>
    <scope>NUCLEOTIDE SEQUENCE</scope>
    <source>
        <strain evidence="1">NC_groundwater_928_Pr1_S-0.2um_72_17</strain>
    </source>
</reference>
<name>A0A9D6L619_UNCEI</name>
<dbReference type="EMBL" id="JACQAY010000128">
    <property type="protein sequence ID" value="MBI3539456.1"/>
    <property type="molecule type" value="Genomic_DNA"/>
</dbReference>
<dbReference type="Proteomes" id="UP000807850">
    <property type="component" value="Unassembled WGS sequence"/>
</dbReference>
<protein>
    <submittedName>
        <fullName evidence="1">Uncharacterized protein</fullName>
    </submittedName>
</protein>
<comment type="caution">
    <text evidence="1">The sequence shown here is derived from an EMBL/GenBank/DDBJ whole genome shotgun (WGS) entry which is preliminary data.</text>
</comment>
<gene>
    <name evidence="1" type="ORF">HY076_04205</name>
</gene>